<accession>A0A7S4VXC3</accession>
<evidence type="ECO:0000313" key="2">
    <source>
        <dbReference type="EMBL" id="CAE4656341.1"/>
    </source>
</evidence>
<feature type="compositionally biased region" description="Low complexity" evidence="1">
    <location>
        <begin position="46"/>
        <end position="70"/>
    </location>
</feature>
<evidence type="ECO:0000256" key="1">
    <source>
        <dbReference type="SAM" id="MobiDB-lite"/>
    </source>
</evidence>
<proteinExistence type="predicted"/>
<sequence>MPIQRRQWPHSQTPAQTQASGAAQDRHRADKSTSARRELPSHATVPSSSGSALAIGSAPPSSIAAPPSGATKKPWLVLRANPSSGFLVLSPVAKHVPSSPISVSTRGTAPSTRTASKAASTF</sequence>
<feature type="compositionally biased region" description="Polar residues" evidence="1">
    <location>
        <begin position="9"/>
        <end position="21"/>
    </location>
</feature>
<name>A0A7S4VXC3_9DINO</name>
<gene>
    <name evidence="2" type="ORF">AMON00008_LOCUS56785</name>
</gene>
<feature type="region of interest" description="Disordered" evidence="1">
    <location>
        <begin position="1"/>
        <end position="70"/>
    </location>
</feature>
<reference evidence="2" key="1">
    <citation type="submission" date="2021-01" db="EMBL/GenBank/DDBJ databases">
        <authorList>
            <person name="Corre E."/>
            <person name="Pelletier E."/>
            <person name="Niang G."/>
            <person name="Scheremetjew M."/>
            <person name="Finn R."/>
            <person name="Kale V."/>
            <person name="Holt S."/>
            <person name="Cochrane G."/>
            <person name="Meng A."/>
            <person name="Brown T."/>
            <person name="Cohen L."/>
        </authorList>
    </citation>
    <scope>NUCLEOTIDE SEQUENCE</scope>
    <source>
        <strain evidence="2">CCMP3105</strain>
    </source>
</reference>
<dbReference type="AlphaFoldDB" id="A0A7S4VXC3"/>
<feature type="region of interest" description="Disordered" evidence="1">
    <location>
        <begin position="97"/>
        <end position="122"/>
    </location>
</feature>
<feature type="compositionally biased region" description="Basic and acidic residues" evidence="1">
    <location>
        <begin position="24"/>
        <end position="40"/>
    </location>
</feature>
<dbReference type="EMBL" id="HBNR01079570">
    <property type="protein sequence ID" value="CAE4656341.1"/>
    <property type="molecule type" value="Transcribed_RNA"/>
</dbReference>
<feature type="compositionally biased region" description="Polar residues" evidence="1">
    <location>
        <begin position="99"/>
        <end position="122"/>
    </location>
</feature>
<protein>
    <submittedName>
        <fullName evidence="2">Uncharacterized protein</fullName>
    </submittedName>
</protein>
<organism evidence="2">
    <name type="scientific">Alexandrium monilatum</name>
    <dbReference type="NCBI Taxonomy" id="311494"/>
    <lineage>
        <taxon>Eukaryota</taxon>
        <taxon>Sar</taxon>
        <taxon>Alveolata</taxon>
        <taxon>Dinophyceae</taxon>
        <taxon>Gonyaulacales</taxon>
        <taxon>Pyrocystaceae</taxon>
        <taxon>Alexandrium</taxon>
    </lineage>
</organism>